<dbReference type="OMA" id="MIHPSEE"/>
<dbReference type="InParanoid" id="A0A1Z5RMG2"/>
<comment type="catalytic activity">
    <reaction evidence="7">
        <text>ATP + H2O = ADP + phosphate + H(+)</text>
        <dbReference type="Rhea" id="RHEA:13065"/>
        <dbReference type="ChEBI" id="CHEBI:15377"/>
        <dbReference type="ChEBI" id="CHEBI:15378"/>
        <dbReference type="ChEBI" id="CHEBI:30616"/>
        <dbReference type="ChEBI" id="CHEBI:43474"/>
        <dbReference type="ChEBI" id="CHEBI:456216"/>
        <dbReference type="EC" id="3.6.4.13"/>
    </reaction>
</comment>
<evidence type="ECO:0000313" key="11">
    <source>
        <dbReference type="EMBL" id="OQU84655.1"/>
    </source>
</evidence>
<dbReference type="Pfam" id="PF00270">
    <property type="entry name" value="DEAD"/>
    <property type="match status" value="1"/>
</dbReference>
<evidence type="ECO:0000256" key="4">
    <source>
        <dbReference type="ARBA" id="ARBA00022840"/>
    </source>
</evidence>
<dbReference type="PROSITE" id="PS51194">
    <property type="entry name" value="HELICASE_CTER"/>
    <property type="match status" value="1"/>
</dbReference>
<dbReference type="InterPro" id="IPR027417">
    <property type="entry name" value="P-loop_NTPase"/>
</dbReference>
<dbReference type="GO" id="GO:0010494">
    <property type="term" value="C:cytoplasmic stress granule"/>
    <property type="evidence" value="ECO:0000318"/>
    <property type="project" value="GO_Central"/>
</dbReference>
<comment type="function">
    <text evidence="7">RNA helicase.</text>
</comment>
<proteinExistence type="inferred from homology"/>
<keyword evidence="3 6" id="KW-0347">Helicase</keyword>
<keyword evidence="12" id="KW-1185">Reference proteome</keyword>
<accession>A0A1Z5RMG2</accession>
<dbReference type="PROSITE" id="PS51192">
    <property type="entry name" value="HELICASE_ATP_BIND_1"/>
    <property type="match status" value="1"/>
</dbReference>
<dbReference type="SMART" id="SM00490">
    <property type="entry name" value="HELICc"/>
    <property type="match status" value="1"/>
</dbReference>
<feature type="compositionally biased region" description="Polar residues" evidence="8">
    <location>
        <begin position="9"/>
        <end position="23"/>
    </location>
</feature>
<dbReference type="OrthoDB" id="604527at2759"/>
<feature type="domain" description="Helicase ATP-binding" evidence="9">
    <location>
        <begin position="423"/>
        <end position="582"/>
    </location>
</feature>
<dbReference type="SUPFAM" id="SSF52540">
    <property type="entry name" value="P-loop containing nucleoside triphosphate hydrolases"/>
    <property type="match status" value="1"/>
</dbReference>
<evidence type="ECO:0000256" key="8">
    <source>
        <dbReference type="SAM" id="MobiDB-lite"/>
    </source>
</evidence>
<protein>
    <recommendedName>
        <fullName evidence="7">ATP-dependent RNA helicase</fullName>
        <ecNumber evidence="7">3.6.4.13</ecNumber>
    </recommendedName>
</protein>
<dbReference type="GO" id="GO:0003743">
    <property type="term" value="F:translation initiation factor activity"/>
    <property type="evidence" value="ECO:0000318"/>
    <property type="project" value="GO_Central"/>
</dbReference>
<dbReference type="InterPro" id="IPR001650">
    <property type="entry name" value="Helicase_C-like"/>
</dbReference>
<dbReference type="Gene3D" id="3.40.50.300">
    <property type="entry name" value="P-loop containing nucleotide triphosphate hydrolases"/>
    <property type="match status" value="2"/>
</dbReference>
<dbReference type="GO" id="GO:0005524">
    <property type="term" value="F:ATP binding"/>
    <property type="evidence" value="ECO:0007669"/>
    <property type="project" value="UniProtKB-UniRule"/>
</dbReference>
<dbReference type="GO" id="GO:0016787">
    <property type="term" value="F:hydrolase activity"/>
    <property type="evidence" value="ECO:0007669"/>
    <property type="project" value="UniProtKB-KW"/>
</dbReference>
<comment type="domain">
    <text evidence="7">The Q motif is unique to and characteristic of the DEAD box family of RNA helicases and controls ATP binding and hydrolysis.</text>
</comment>
<evidence type="ECO:0000256" key="5">
    <source>
        <dbReference type="ARBA" id="ARBA00022884"/>
    </source>
</evidence>
<dbReference type="GO" id="GO:0002183">
    <property type="term" value="P:cytoplasmic translational initiation"/>
    <property type="evidence" value="ECO:0000318"/>
    <property type="project" value="GO_Central"/>
</dbReference>
<dbReference type="STRING" id="4558.A0A1Z5RMG2"/>
<feature type="region of interest" description="Disordered" evidence="8">
    <location>
        <begin position="317"/>
        <end position="344"/>
    </location>
</feature>
<dbReference type="eggNOG" id="KOG0327">
    <property type="taxonomic scope" value="Eukaryota"/>
</dbReference>
<evidence type="ECO:0000259" key="9">
    <source>
        <dbReference type="PROSITE" id="PS51192"/>
    </source>
</evidence>
<dbReference type="InterPro" id="IPR000629">
    <property type="entry name" value="RNA-helicase_DEAD-box_CS"/>
</dbReference>
<dbReference type="SMART" id="SM00487">
    <property type="entry name" value="DEXDc"/>
    <property type="match status" value="1"/>
</dbReference>
<feature type="domain" description="Helicase C-terminal" evidence="10">
    <location>
        <begin position="594"/>
        <end position="755"/>
    </location>
</feature>
<evidence type="ECO:0000259" key="10">
    <source>
        <dbReference type="PROSITE" id="PS51194"/>
    </source>
</evidence>
<evidence type="ECO:0000256" key="6">
    <source>
        <dbReference type="RuleBase" id="RU000492"/>
    </source>
</evidence>
<organism evidence="11 12">
    <name type="scientific">Sorghum bicolor</name>
    <name type="common">Sorghum</name>
    <name type="synonym">Sorghum vulgare</name>
    <dbReference type="NCBI Taxonomy" id="4558"/>
    <lineage>
        <taxon>Eukaryota</taxon>
        <taxon>Viridiplantae</taxon>
        <taxon>Streptophyta</taxon>
        <taxon>Embryophyta</taxon>
        <taxon>Tracheophyta</taxon>
        <taxon>Spermatophyta</taxon>
        <taxon>Magnoliopsida</taxon>
        <taxon>Liliopsida</taxon>
        <taxon>Poales</taxon>
        <taxon>Poaceae</taxon>
        <taxon>PACMAD clade</taxon>
        <taxon>Panicoideae</taxon>
        <taxon>Andropogonodae</taxon>
        <taxon>Andropogoneae</taxon>
        <taxon>Sorghinae</taxon>
        <taxon>Sorghum</taxon>
    </lineage>
</organism>
<evidence type="ECO:0000256" key="3">
    <source>
        <dbReference type="ARBA" id="ARBA00022806"/>
    </source>
</evidence>
<feature type="region of interest" description="Disordered" evidence="8">
    <location>
        <begin position="1"/>
        <end position="30"/>
    </location>
</feature>
<dbReference type="Pfam" id="PF00271">
    <property type="entry name" value="Helicase_C"/>
    <property type="match status" value="1"/>
</dbReference>
<dbReference type="EMBL" id="CM000763">
    <property type="protein sequence ID" value="OQU84655.1"/>
    <property type="molecule type" value="Genomic_DNA"/>
</dbReference>
<keyword evidence="5 7" id="KW-0694">RNA-binding</keyword>
<evidence type="ECO:0000256" key="2">
    <source>
        <dbReference type="ARBA" id="ARBA00022801"/>
    </source>
</evidence>
<dbReference type="InterPro" id="IPR014001">
    <property type="entry name" value="Helicase_ATP-bd"/>
</dbReference>
<dbReference type="CDD" id="cd18787">
    <property type="entry name" value="SF2_C_DEAD"/>
    <property type="match status" value="1"/>
</dbReference>
<keyword evidence="4 6" id="KW-0067">ATP-binding</keyword>
<evidence type="ECO:0000313" key="12">
    <source>
        <dbReference type="Proteomes" id="UP000000768"/>
    </source>
</evidence>
<dbReference type="Proteomes" id="UP000000768">
    <property type="component" value="Chromosome 4"/>
</dbReference>
<name>A0A1Z5RMG2_SORBI</name>
<dbReference type="InterPro" id="IPR011545">
    <property type="entry name" value="DEAD/DEAH_box_helicase_dom"/>
</dbReference>
<dbReference type="PANTHER" id="PTHR24031">
    <property type="entry name" value="RNA HELICASE"/>
    <property type="match status" value="1"/>
</dbReference>
<dbReference type="Gramene" id="OQU84655">
    <property type="protein sequence ID" value="OQU84655"/>
    <property type="gene ID" value="SORBI_3004G095100"/>
</dbReference>
<dbReference type="AlphaFoldDB" id="A0A1Z5RMG2"/>
<dbReference type="GO" id="GO:0003723">
    <property type="term" value="F:RNA binding"/>
    <property type="evidence" value="ECO:0007669"/>
    <property type="project" value="UniProtKB-UniRule"/>
</dbReference>
<dbReference type="PROSITE" id="PS00039">
    <property type="entry name" value="DEAD_ATP_HELICASE"/>
    <property type="match status" value="1"/>
</dbReference>
<reference evidence="12" key="2">
    <citation type="journal article" date="2018" name="Plant J.">
        <title>The Sorghum bicolor reference genome: improved assembly, gene annotations, a transcriptome atlas, and signatures of genome organization.</title>
        <authorList>
            <person name="McCormick R.F."/>
            <person name="Truong S.K."/>
            <person name="Sreedasyam A."/>
            <person name="Jenkins J."/>
            <person name="Shu S."/>
            <person name="Sims D."/>
            <person name="Kennedy M."/>
            <person name="Amirebrahimi M."/>
            <person name="Weers B.D."/>
            <person name="McKinley B."/>
            <person name="Mattison A."/>
            <person name="Morishige D.T."/>
            <person name="Grimwood J."/>
            <person name="Schmutz J."/>
            <person name="Mullet J.E."/>
        </authorList>
    </citation>
    <scope>NUCLEOTIDE SEQUENCE [LARGE SCALE GENOMIC DNA]</scope>
    <source>
        <strain evidence="12">cv. BTx623</strain>
    </source>
</reference>
<dbReference type="EC" id="3.6.4.13" evidence="7"/>
<keyword evidence="1 6" id="KW-0547">Nucleotide-binding</keyword>
<evidence type="ECO:0000256" key="7">
    <source>
        <dbReference type="RuleBase" id="RU365068"/>
    </source>
</evidence>
<keyword evidence="2 6" id="KW-0378">Hydrolase</keyword>
<comment type="similarity">
    <text evidence="6">Belongs to the DEAD box helicase family.</text>
</comment>
<gene>
    <name evidence="11" type="ORF">SORBI_3004G095100</name>
</gene>
<evidence type="ECO:0000256" key="1">
    <source>
        <dbReference type="ARBA" id="ARBA00022741"/>
    </source>
</evidence>
<sequence length="765" mass="86136">MGLTEGMQLVSSRTEGHISSQVVESRGPEKKAMLEQELSVTPSDKGRCFACHDTSHNLEQCGIKYNHTTVPHQFGYATKYPFTMIQPSEETVEKEKFNHHCVLITSDLSNLDQGILKSELQKFWKLSGDWELRRECSKSFLASFSSEDDVISCLNFPEMEALLDHKEVNLTVTRWQEGDEESLDLIEEWVLVRGVRRIYRNWKDLYQVASAFGVLIDVDEKSLEAGDKEPIRLKIALRSLDGAPFSYYFALGRSSRLVMVTVVQDKAEGMQQQNKESDKEHNKELNDAQSIFLEETECIEESRLAGEIKGNKISAPAATTANTKKTTMDSSKPEEVQPVGRSSTSMIGEEHFEGKRKPPIKHVFKRRGKEQQVTETEDIHIYGSFSGMGLHENLLKGIYQYGLEKPSVVHQRGIVPFCNGQSVIHESLSGTTVTLCTGVLQRLDYRSAECQALIIVPTRDLMYETEKVIDALGQFLGVKPYTCTGGTSFRVDQQTLSSRVQVVIGTPGRILDLLSRDALCKDHIRMLVLDEADELLTGGFKDQTCNIIQYLPAKIQIGLFSAAFSSEALETSHWFMDKHVTVKVPRDEELKDIGIKQFYHKVEKEEKLGKLYVLFDTLTLESTQIVIFANTKQVVKTLIQDIRGKGYTISASHGGMSQLGRDTAIQEFRAGSSRILIATDLRGTNLGQVPIVINYDLPTQLMQYISRVQQQRRYSETESVAINFVTPADERIVSDIQKFCNGQMSKLPSNPTFELLVGYDVQKCS</sequence>
<reference evidence="11 12" key="1">
    <citation type="journal article" date="2009" name="Nature">
        <title>The Sorghum bicolor genome and the diversification of grasses.</title>
        <authorList>
            <person name="Paterson A.H."/>
            <person name="Bowers J.E."/>
            <person name="Bruggmann R."/>
            <person name="Dubchak I."/>
            <person name="Grimwood J."/>
            <person name="Gundlach H."/>
            <person name="Haberer G."/>
            <person name="Hellsten U."/>
            <person name="Mitros T."/>
            <person name="Poliakov A."/>
            <person name="Schmutz J."/>
            <person name="Spannagl M."/>
            <person name="Tang H."/>
            <person name="Wang X."/>
            <person name="Wicker T."/>
            <person name="Bharti A.K."/>
            <person name="Chapman J."/>
            <person name="Feltus F.A."/>
            <person name="Gowik U."/>
            <person name="Grigoriev I.V."/>
            <person name="Lyons E."/>
            <person name="Maher C.A."/>
            <person name="Martis M."/>
            <person name="Narechania A."/>
            <person name="Otillar R.P."/>
            <person name="Penning B.W."/>
            <person name="Salamov A.A."/>
            <person name="Wang Y."/>
            <person name="Zhang L."/>
            <person name="Carpita N.C."/>
            <person name="Freeling M."/>
            <person name="Gingle A.R."/>
            <person name="Hash C.T."/>
            <person name="Keller B."/>
            <person name="Klein P."/>
            <person name="Kresovich S."/>
            <person name="McCann M.C."/>
            <person name="Ming R."/>
            <person name="Peterson D.G."/>
            <person name="Mehboob-ur-Rahman"/>
            <person name="Ware D."/>
            <person name="Westhoff P."/>
            <person name="Mayer K.F."/>
            <person name="Messing J."/>
            <person name="Rokhsar D.S."/>
        </authorList>
    </citation>
    <scope>NUCLEOTIDE SEQUENCE [LARGE SCALE GENOMIC DNA]</scope>
    <source>
        <strain evidence="12">cv. BTx623</strain>
    </source>
</reference>
<dbReference type="GO" id="GO:0003724">
    <property type="term" value="F:RNA helicase activity"/>
    <property type="evidence" value="ECO:0007669"/>
    <property type="project" value="UniProtKB-EC"/>
</dbReference>
<dbReference type="KEGG" id="sbi:8073773"/>